<sequence>MTVSPVMVAAIAKPASTAETRRAFLLRALFMDIAFLPLQGSRLVPARGGVRGPAEGPDAGRSVRAAAEISLAAGGVAYQAEQRRTSGGNADRGADGGATSRRVRGP</sequence>
<evidence type="ECO:0000313" key="2">
    <source>
        <dbReference type="EMBL" id="GAA1680653.1"/>
    </source>
</evidence>
<comment type="caution">
    <text evidence="2">The sequence shown here is derived from an EMBL/GenBank/DDBJ whole genome shotgun (WGS) entry which is preliminary data.</text>
</comment>
<protein>
    <submittedName>
        <fullName evidence="2">Uncharacterized protein</fullName>
    </submittedName>
</protein>
<name>A0ABN2H213_9ACTN</name>
<feature type="region of interest" description="Disordered" evidence="1">
    <location>
        <begin position="80"/>
        <end position="106"/>
    </location>
</feature>
<reference evidence="2 3" key="1">
    <citation type="journal article" date="2019" name="Int. J. Syst. Evol. Microbiol.">
        <title>The Global Catalogue of Microorganisms (GCM) 10K type strain sequencing project: providing services to taxonomists for standard genome sequencing and annotation.</title>
        <authorList>
            <consortium name="The Broad Institute Genomics Platform"/>
            <consortium name="The Broad Institute Genome Sequencing Center for Infectious Disease"/>
            <person name="Wu L."/>
            <person name="Ma J."/>
        </authorList>
    </citation>
    <scope>NUCLEOTIDE SEQUENCE [LARGE SCALE GENOMIC DNA]</scope>
    <source>
        <strain evidence="2 3">JCM 16001</strain>
    </source>
</reference>
<keyword evidence="3" id="KW-1185">Reference proteome</keyword>
<dbReference type="EMBL" id="BAAAQF010000010">
    <property type="protein sequence ID" value="GAA1680653.1"/>
    <property type="molecule type" value="Genomic_DNA"/>
</dbReference>
<evidence type="ECO:0000256" key="1">
    <source>
        <dbReference type="SAM" id="MobiDB-lite"/>
    </source>
</evidence>
<evidence type="ECO:0000313" key="3">
    <source>
        <dbReference type="Proteomes" id="UP001499851"/>
    </source>
</evidence>
<accession>A0ABN2H213</accession>
<proteinExistence type="predicted"/>
<gene>
    <name evidence="2" type="ORF">GCM10009830_29630</name>
</gene>
<organism evidence="2 3">
    <name type="scientific">Glycomyces endophyticus</name>
    <dbReference type="NCBI Taxonomy" id="480996"/>
    <lineage>
        <taxon>Bacteria</taxon>
        <taxon>Bacillati</taxon>
        <taxon>Actinomycetota</taxon>
        <taxon>Actinomycetes</taxon>
        <taxon>Glycomycetales</taxon>
        <taxon>Glycomycetaceae</taxon>
        <taxon>Glycomyces</taxon>
    </lineage>
</organism>
<dbReference type="Proteomes" id="UP001499851">
    <property type="component" value="Unassembled WGS sequence"/>
</dbReference>